<evidence type="ECO:0000256" key="1">
    <source>
        <dbReference type="ARBA" id="ARBA00022679"/>
    </source>
</evidence>
<dbReference type="SUPFAM" id="SSF53448">
    <property type="entry name" value="Nucleotide-diphospho-sugar transferases"/>
    <property type="match status" value="1"/>
</dbReference>
<evidence type="ECO:0000313" key="4">
    <source>
        <dbReference type="EMBL" id="GAA4192378.1"/>
    </source>
</evidence>
<dbReference type="EMBL" id="BAABAQ010000005">
    <property type="protein sequence ID" value="GAA4192378.1"/>
    <property type="molecule type" value="Genomic_DNA"/>
</dbReference>
<gene>
    <name evidence="4" type="ORF">GCM10022252_33700</name>
</gene>
<keyword evidence="1" id="KW-0808">Transferase</keyword>
<evidence type="ECO:0000313" key="5">
    <source>
        <dbReference type="Proteomes" id="UP001501251"/>
    </source>
</evidence>
<evidence type="ECO:0000259" key="3">
    <source>
        <dbReference type="Pfam" id="PF02709"/>
    </source>
</evidence>
<dbReference type="InterPro" id="IPR001173">
    <property type="entry name" value="Glyco_trans_2-like"/>
</dbReference>
<keyword evidence="4" id="KW-0328">Glycosyltransferase</keyword>
<dbReference type="Pfam" id="PF00535">
    <property type="entry name" value="Glycos_transf_2"/>
    <property type="match status" value="1"/>
</dbReference>
<organism evidence="4 5">
    <name type="scientific">Streptosporangium oxazolinicum</name>
    <dbReference type="NCBI Taxonomy" id="909287"/>
    <lineage>
        <taxon>Bacteria</taxon>
        <taxon>Bacillati</taxon>
        <taxon>Actinomycetota</taxon>
        <taxon>Actinomycetes</taxon>
        <taxon>Streptosporangiales</taxon>
        <taxon>Streptosporangiaceae</taxon>
        <taxon>Streptosporangium</taxon>
    </lineage>
</organism>
<keyword evidence="5" id="KW-1185">Reference proteome</keyword>
<dbReference type="Gene3D" id="3.90.550.10">
    <property type="entry name" value="Spore Coat Polysaccharide Biosynthesis Protein SpsA, Chain A"/>
    <property type="match status" value="1"/>
</dbReference>
<feature type="domain" description="Glycosyltransferase 2-like" evidence="2">
    <location>
        <begin position="147"/>
        <end position="259"/>
    </location>
</feature>
<dbReference type="RefSeq" id="WP_344918834.1">
    <property type="nucleotide sequence ID" value="NZ_BAABAQ010000005.1"/>
</dbReference>
<dbReference type="Proteomes" id="UP001501251">
    <property type="component" value="Unassembled WGS sequence"/>
</dbReference>
<dbReference type="InterPro" id="IPR027791">
    <property type="entry name" value="Galactosyl_T_C"/>
</dbReference>
<protein>
    <submittedName>
        <fullName evidence="4">Galactosyltransferase-related protein</fullName>
    </submittedName>
</protein>
<proteinExistence type="predicted"/>
<dbReference type="Pfam" id="PF02709">
    <property type="entry name" value="Glyco_transf_7C"/>
    <property type="match status" value="1"/>
</dbReference>
<feature type="domain" description="Galactosyltransferase C-terminal" evidence="3">
    <location>
        <begin position="313"/>
        <end position="345"/>
    </location>
</feature>
<evidence type="ECO:0000259" key="2">
    <source>
        <dbReference type="Pfam" id="PF00535"/>
    </source>
</evidence>
<dbReference type="InterPro" id="IPR029044">
    <property type="entry name" value="Nucleotide-diphossugar_trans"/>
</dbReference>
<comment type="caution">
    <text evidence="4">The sequence shown here is derived from an EMBL/GenBank/DDBJ whole genome shotgun (WGS) entry which is preliminary data.</text>
</comment>
<dbReference type="GO" id="GO:0016757">
    <property type="term" value="F:glycosyltransferase activity"/>
    <property type="evidence" value="ECO:0007669"/>
    <property type="project" value="UniProtKB-KW"/>
</dbReference>
<accession>A0ABP8AX79</accession>
<name>A0ABP8AX79_9ACTN</name>
<reference evidence="5" key="1">
    <citation type="journal article" date="2019" name="Int. J. Syst. Evol. Microbiol.">
        <title>The Global Catalogue of Microorganisms (GCM) 10K type strain sequencing project: providing services to taxonomists for standard genome sequencing and annotation.</title>
        <authorList>
            <consortium name="The Broad Institute Genomics Platform"/>
            <consortium name="The Broad Institute Genome Sequencing Center for Infectious Disease"/>
            <person name="Wu L."/>
            <person name="Ma J."/>
        </authorList>
    </citation>
    <scope>NUCLEOTIDE SEQUENCE [LARGE SCALE GENOMIC DNA]</scope>
    <source>
        <strain evidence="5">JCM 17388</strain>
    </source>
</reference>
<sequence>MPGSLPDTRTLGSRLAAYAFLANDPSVPLVAADWWEISGPHYSAVADALAHFVAGEPAAEDLRRFAASPGDRGLETALADALVPLLERSPADRARLVELIAAADAHVLVDYHNGTLADRSAAEVSVADVSAWTRPGAPGTRGTRAVIVIPFRDRVGGARTRNLLACLAALRDQDGHGGEVSVTVVESDSAPTWRDTVEPLADHYVFARHDGRFNKSWAVNVGVRETPGEPELVCVLDTDILVDRRFLSRNLDRMAGEPELSAFLPYRRMFCLDPESSAAAIRHRCERGEADVPLDAVRSLVLKEPPGACLWTRSTIFDAIGGFDERYQGWGGEDDDVVARLELAGRFTRFDDPLLHLAHPRPEMTLDGVPFNAHIDPLSWTVAGGYGDLRGPRG</sequence>